<accession>A0A2D0MXT7</accession>
<dbReference type="PANTHER" id="PTHR30164">
    <property type="entry name" value="MTFA PEPTIDASE"/>
    <property type="match status" value="1"/>
</dbReference>
<keyword evidence="1" id="KW-0472">Membrane</keyword>
<dbReference type="GO" id="GO:0005829">
    <property type="term" value="C:cytosol"/>
    <property type="evidence" value="ECO:0007669"/>
    <property type="project" value="TreeGrafter"/>
</dbReference>
<evidence type="ECO:0000256" key="1">
    <source>
        <dbReference type="SAM" id="Phobius"/>
    </source>
</evidence>
<protein>
    <submittedName>
        <fullName evidence="2">Peptidase</fullName>
    </submittedName>
</protein>
<dbReference type="Gene3D" id="1.10.472.150">
    <property type="entry name" value="Glucose-regulated metallo-peptidase M90, N-terminal domain"/>
    <property type="match status" value="1"/>
</dbReference>
<reference evidence="2 3" key="1">
    <citation type="submission" date="2017-10" db="EMBL/GenBank/DDBJ databases">
        <title>The draft genome sequence of Lewinella nigricans NBRC 102662.</title>
        <authorList>
            <person name="Wang K."/>
        </authorList>
    </citation>
    <scope>NUCLEOTIDE SEQUENCE [LARGE SCALE GENOMIC DNA]</scope>
    <source>
        <strain evidence="2 3">NBRC 102662</strain>
    </source>
</reference>
<sequence>MRPDLLIIVLVLFLILLTWWMFFRKPKTDLGQFPPAWRDILRKKVAFYRDLTEAEQQRFERAIQQFFKDVDITGVEITLDDTDRLLVAASAVIPLFGFPGWRYHNLNEVLLYEGTFNHDYQTEGKERDILGMVGTGAMQRMMILSRKALHAGFEQENSKKNVGIHEFVHLLDKADGATDGIPEVLIERPFAIPWLKEIHEEIREIKNNDSDINPYGATNEAEFFSVASEYFFKQPELFHKNHPELFAMMEKIFRQDLLD</sequence>
<dbReference type="PANTHER" id="PTHR30164:SF2">
    <property type="entry name" value="PROTEIN MTFA"/>
    <property type="match status" value="1"/>
</dbReference>
<dbReference type="EMBL" id="PDUD01000065">
    <property type="protein sequence ID" value="PHN01027.1"/>
    <property type="molecule type" value="Genomic_DNA"/>
</dbReference>
<dbReference type="OrthoDB" id="9786424at2"/>
<evidence type="ECO:0000313" key="3">
    <source>
        <dbReference type="Proteomes" id="UP000223913"/>
    </source>
</evidence>
<organism evidence="2 3">
    <name type="scientific">Flavilitoribacter nigricans (strain ATCC 23147 / DSM 23189 / NBRC 102662 / NCIMB 1420 / SS-2)</name>
    <name type="common">Lewinella nigricans</name>
    <dbReference type="NCBI Taxonomy" id="1122177"/>
    <lineage>
        <taxon>Bacteria</taxon>
        <taxon>Pseudomonadati</taxon>
        <taxon>Bacteroidota</taxon>
        <taxon>Saprospiria</taxon>
        <taxon>Saprospirales</taxon>
        <taxon>Lewinellaceae</taxon>
        <taxon>Flavilitoribacter</taxon>
    </lineage>
</organism>
<dbReference type="InterPro" id="IPR024079">
    <property type="entry name" value="MetalloPept_cat_dom_sf"/>
</dbReference>
<dbReference type="InterPro" id="IPR042252">
    <property type="entry name" value="MtfA_N"/>
</dbReference>
<keyword evidence="3" id="KW-1185">Reference proteome</keyword>
<dbReference type="Gene3D" id="3.40.390.10">
    <property type="entry name" value="Collagenase (Catalytic Domain)"/>
    <property type="match status" value="1"/>
</dbReference>
<keyword evidence="1" id="KW-1133">Transmembrane helix</keyword>
<dbReference type="Proteomes" id="UP000223913">
    <property type="component" value="Unassembled WGS sequence"/>
</dbReference>
<name>A0A2D0MXT7_FLAN2</name>
<proteinExistence type="predicted"/>
<dbReference type="RefSeq" id="WP_099155559.1">
    <property type="nucleotide sequence ID" value="NZ_PDUD01000065.1"/>
</dbReference>
<keyword evidence="1" id="KW-0812">Transmembrane</keyword>
<evidence type="ECO:0000313" key="2">
    <source>
        <dbReference type="EMBL" id="PHN01027.1"/>
    </source>
</evidence>
<dbReference type="CDD" id="cd20169">
    <property type="entry name" value="Peptidase_M90_mtfA"/>
    <property type="match status" value="1"/>
</dbReference>
<comment type="caution">
    <text evidence="2">The sequence shown here is derived from an EMBL/GenBank/DDBJ whole genome shotgun (WGS) entry which is preliminary data.</text>
</comment>
<gene>
    <name evidence="2" type="ORF">CRP01_39165</name>
</gene>
<dbReference type="Pfam" id="PF06167">
    <property type="entry name" value="Peptidase_M90"/>
    <property type="match status" value="1"/>
</dbReference>
<dbReference type="AlphaFoldDB" id="A0A2D0MXT7"/>
<dbReference type="GO" id="GO:0004177">
    <property type="term" value="F:aminopeptidase activity"/>
    <property type="evidence" value="ECO:0007669"/>
    <property type="project" value="TreeGrafter"/>
</dbReference>
<feature type="transmembrane region" description="Helical" evidence="1">
    <location>
        <begin position="6"/>
        <end position="23"/>
    </location>
</feature>
<dbReference type="SUPFAM" id="SSF55486">
    <property type="entry name" value="Metalloproteases ('zincins'), catalytic domain"/>
    <property type="match status" value="1"/>
</dbReference>
<dbReference type="GO" id="GO:0008237">
    <property type="term" value="F:metallopeptidase activity"/>
    <property type="evidence" value="ECO:0007669"/>
    <property type="project" value="InterPro"/>
</dbReference>
<dbReference type="InterPro" id="IPR010384">
    <property type="entry name" value="MtfA_fam"/>
</dbReference>